<dbReference type="Proteomes" id="UP000054845">
    <property type="component" value="Unassembled WGS sequence"/>
</dbReference>
<evidence type="ECO:0000256" key="1">
    <source>
        <dbReference type="RuleBase" id="RU363082"/>
    </source>
</evidence>
<dbReference type="InterPro" id="IPR036249">
    <property type="entry name" value="Thioredoxin-like_sf"/>
</dbReference>
<dbReference type="PANTHER" id="PTHR33558:SF1">
    <property type="entry name" value="GLUTAREDOXIN-LIKE PROTEIN C5ORF63 HOMOLOG"/>
    <property type="match status" value="1"/>
</dbReference>
<organism evidence="2 3">
    <name type="scientific">Ceraceosorus bombacis</name>
    <dbReference type="NCBI Taxonomy" id="401625"/>
    <lineage>
        <taxon>Eukaryota</taxon>
        <taxon>Fungi</taxon>
        <taxon>Dikarya</taxon>
        <taxon>Basidiomycota</taxon>
        <taxon>Ustilaginomycotina</taxon>
        <taxon>Exobasidiomycetes</taxon>
        <taxon>Ceraceosorales</taxon>
        <taxon>Ceraceosoraceae</taxon>
        <taxon>Ceraceosorus</taxon>
    </lineage>
</organism>
<dbReference type="SUPFAM" id="SSF52833">
    <property type="entry name" value="Thioredoxin-like"/>
    <property type="match status" value="1"/>
</dbReference>
<dbReference type="PANTHER" id="PTHR33558">
    <property type="entry name" value="GLUTAREDOXIN-LIKE PROTEIN C5ORF63 HOMOLOG"/>
    <property type="match status" value="1"/>
</dbReference>
<evidence type="ECO:0000313" key="2">
    <source>
        <dbReference type="EMBL" id="CEH17599.1"/>
    </source>
</evidence>
<dbReference type="Gene3D" id="3.40.30.10">
    <property type="entry name" value="Glutaredoxin"/>
    <property type="match status" value="1"/>
</dbReference>
<sequence length="180" mass="20393">MWSKAAMPSLVAARSCGGEVARQVATQEWSCLRRNSKSFGRRRLVDLESLSPIRKYTPAASSPASASGLAGLPHFTLYTGTGCSLCDVVKDQLKRLSAQHPHVLRLYNIRDDGSVNVKYWRRLYQYDIPVLHLEGQEVARHSVSDEKLLEILTQAKAGRYSETQETFREERLRNSRDHSF</sequence>
<dbReference type="STRING" id="401625.A0A0P1BNK6"/>
<dbReference type="InterPro" id="IPR008554">
    <property type="entry name" value="Glutaredoxin-like"/>
</dbReference>
<dbReference type="InterPro" id="IPR052565">
    <property type="entry name" value="Glutaredoxin-like_YDR286C"/>
</dbReference>
<reference evidence="2 3" key="1">
    <citation type="submission" date="2014-09" db="EMBL/GenBank/DDBJ databases">
        <authorList>
            <person name="Magalhaes I.L.F."/>
            <person name="Oliveira U."/>
            <person name="Santos F.R."/>
            <person name="Vidigal T.H.D.A."/>
            <person name="Brescovit A.D."/>
            <person name="Santos A.J."/>
        </authorList>
    </citation>
    <scope>NUCLEOTIDE SEQUENCE [LARGE SCALE GENOMIC DNA]</scope>
</reference>
<accession>A0A0P1BNK6</accession>
<dbReference type="AlphaFoldDB" id="A0A0P1BNK6"/>
<keyword evidence="1" id="KW-0813">Transport</keyword>
<proteinExistence type="inferred from homology"/>
<protein>
    <recommendedName>
        <fullName evidence="1">Glutaredoxin-like protein</fullName>
    </recommendedName>
</protein>
<name>A0A0P1BNK6_9BASI</name>
<keyword evidence="3" id="KW-1185">Reference proteome</keyword>
<dbReference type="EMBL" id="CCYA01000265">
    <property type="protein sequence ID" value="CEH17599.1"/>
    <property type="molecule type" value="Genomic_DNA"/>
</dbReference>
<keyword evidence="1" id="KW-0249">Electron transport</keyword>
<dbReference type="Pfam" id="PF05768">
    <property type="entry name" value="Glrx-like"/>
    <property type="match status" value="1"/>
</dbReference>
<evidence type="ECO:0000313" key="3">
    <source>
        <dbReference type="Proteomes" id="UP000054845"/>
    </source>
</evidence>
<comment type="similarity">
    <text evidence="1">Belongs to the glutaredoxin family.</text>
</comment>
<dbReference type="OrthoDB" id="429967at2759"/>